<dbReference type="InterPro" id="IPR011071">
    <property type="entry name" value="Lyase_8-like_C"/>
</dbReference>
<evidence type="ECO:0000313" key="6">
    <source>
        <dbReference type="Proteomes" id="UP000001593"/>
    </source>
</evidence>
<reference evidence="5 6" key="1">
    <citation type="journal article" date="2007" name="Science">
        <title>Sea anemone genome reveals ancestral eumetazoan gene repertoire and genomic organization.</title>
        <authorList>
            <person name="Putnam N.H."/>
            <person name="Srivastava M."/>
            <person name="Hellsten U."/>
            <person name="Dirks B."/>
            <person name="Chapman J."/>
            <person name="Salamov A."/>
            <person name="Terry A."/>
            <person name="Shapiro H."/>
            <person name="Lindquist E."/>
            <person name="Kapitonov V.V."/>
            <person name="Jurka J."/>
            <person name="Genikhovich G."/>
            <person name="Grigoriev I.V."/>
            <person name="Lucas S.M."/>
            <person name="Steele R.E."/>
            <person name="Finnerty J.R."/>
            <person name="Technau U."/>
            <person name="Martindale M.Q."/>
            <person name="Rokhsar D.S."/>
        </authorList>
    </citation>
    <scope>NUCLEOTIDE SEQUENCE [LARGE SCALE GENOMIC DNA]</scope>
    <source>
        <strain evidence="6">CH2 X CH6</strain>
    </source>
</reference>
<dbReference type="Proteomes" id="UP000001593">
    <property type="component" value="Unassembled WGS sequence"/>
</dbReference>
<dbReference type="InterPro" id="IPR008929">
    <property type="entry name" value="Chondroitin_lyas"/>
</dbReference>
<dbReference type="Pfam" id="PF09093">
    <property type="entry name" value="Lyase_catalyt"/>
    <property type="match status" value="1"/>
</dbReference>
<dbReference type="Pfam" id="PF02278">
    <property type="entry name" value="Lyase_8"/>
    <property type="match status" value="1"/>
</dbReference>
<evidence type="ECO:0000259" key="4">
    <source>
        <dbReference type="Pfam" id="PF09093"/>
    </source>
</evidence>
<dbReference type="Gene3D" id="2.60.220.10">
    <property type="entry name" value="Polysaccharide lyase family 8-like, C-terminal"/>
    <property type="match status" value="1"/>
</dbReference>
<organism evidence="5 6">
    <name type="scientific">Nematostella vectensis</name>
    <name type="common">Starlet sea anemone</name>
    <dbReference type="NCBI Taxonomy" id="45351"/>
    <lineage>
        <taxon>Eukaryota</taxon>
        <taxon>Metazoa</taxon>
        <taxon>Cnidaria</taxon>
        <taxon>Anthozoa</taxon>
        <taxon>Hexacorallia</taxon>
        <taxon>Actiniaria</taxon>
        <taxon>Edwardsiidae</taxon>
        <taxon>Nematostella</taxon>
    </lineage>
</organism>
<dbReference type="PhylomeDB" id="A7SZS3"/>
<evidence type="ECO:0000259" key="3">
    <source>
        <dbReference type="Pfam" id="PF02278"/>
    </source>
</evidence>
<dbReference type="OMA" id="NEVTHEC"/>
<dbReference type="GO" id="GO:0030246">
    <property type="term" value="F:carbohydrate binding"/>
    <property type="evidence" value="ECO:0007669"/>
    <property type="project" value="InterPro"/>
</dbReference>
<dbReference type="EMBL" id="DS469978">
    <property type="protein sequence ID" value="EDO30805.1"/>
    <property type="molecule type" value="Genomic_DNA"/>
</dbReference>
<dbReference type="GO" id="GO:0005975">
    <property type="term" value="P:carbohydrate metabolic process"/>
    <property type="evidence" value="ECO:0007669"/>
    <property type="project" value="InterPro"/>
</dbReference>
<dbReference type="Gene3D" id="1.50.10.100">
    <property type="entry name" value="Chondroitin AC/alginate lyase"/>
    <property type="match status" value="1"/>
</dbReference>
<accession>A7SZS3</accession>
<evidence type="ECO:0000256" key="1">
    <source>
        <dbReference type="ARBA" id="ARBA00006699"/>
    </source>
</evidence>
<dbReference type="KEGG" id="nve:5501626"/>
<keyword evidence="6" id="KW-1185">Reference proteome</keyword>
<dbReference type="SUPFAM" id="SSF74650">
    <property type="entry name" value="Galactose mutarotase-like"/>
    <property type="match status" value="1"/>
</dbReference>
<feature type="domain" description="Lyase catalytic" evidence="4">
    <location>
        <begin position="182"/>
        <end position="417"/>
    </location>
</feature>
<dbReference type="InterPro" id="IPR003159">
    <property type="entry name" value="Lyase_8_central_dom"/>
</dbReference>
<proteinExistence type="inferred from homology"/>
<dbReference type="InterPro" id="IPR039174">
    <property type="entry name" value="Chondroitin_ABC_lyase"/>
</dbReference>
<gene>
    <name evidence="5" type="ORF">NEMVEDRAFT_v1g220085</name>
</gene>
<evidence type="ECO:0000256" key="2">
    <source>
        <dbReference type="ARBA" id="ARBA00023239"/>
    </source>
</evidence>
<dbReference type="SUPFAM" id="SSF48230">
    <property type="entry name" value="Chondroitin AC/alginate lyase"/>
    <property type="match status" value="1"/>
</dbReference>
<dbReference type="PANTHER" id="PTHR37322:SF3">
    <property type="entry name" value="CHONDROITIN SULFATE ABC EXOLYASE"/>
    <property type="match status" value="1"/>
</dbReference>
<comment type="similarity">
    <text evidence="1">Belongs to the polysaccharide lyase 8 family.</text>
</comment>
<dbReference type="GO" id="GO:0005576">
    <property type="term" value="C:extracellular region"/>
    <property type="evidence" value="ECO:0007669"/>
    <property type="project" value="InterPro"/>
</dbReference>
<evidence type="ECO:0000313" key="5">
    <source>
        <dbReference type="EMBL" id="EDO30805.1"/>
    </source>
</evidence>
<keyword evidence="2" id="KW-0456">Lyase</keyword>
<dbReference type="PANTHER" id="PTHR37322">
    <property type="match status" value="1"/>
</dbReference>
<name>A7SZS3_NEMVE</name>
<dbReference type="Gene3D" id="2.70.98.10">
    <property type="match status" value="1"/>
</dbReference>
<sequence length="963" mass="108222">MDNIRRVEERVENWYQDLDRSSYSTYPNSLSNVRAEKWKSLQKTINDAHILYEALLARNGISKKGISLIIKPALFSRNSPHGKTKKRPGANKVEKLKNTIEYYDKMKFSFMTEIILQPLAIDFILKSREKEIRDMIQTETPFLRASATVREQAIERIAGTSKAMKNMLNGVTTEDDLEKAIGALNEERRDRVITMLKYLYDQGMAEGSALGSLDHEWNMNAAGFQHGVFAVRKHLEADFLDKMIKACKWFNDFNEVYGKSSTHGFEFDGTTSDQMKVHMFFRILTVLSMPEDDNDKKKKKIRDMHACKDNADNSMAINLGLGGVFKPDGSSFHHQTYYGAAYAPYAVQTASIVQFILDGTKFQLGVSAVKNLHLCLETYRAVAVKYSTPSSLAGRFPNYKKEVLASIIPAYAYIACKEATTRGCTKIEDTGMLLRLYYKTSNPTISDTTLEKRLQDGSPSKGSYYLNTIGSLDILQWVVGKAGGEAPETTPSGHWSLNFAGLSVQRRDQWAVAAKGFNKNVWDFESGGKENLYGLFESHGTLQISNDEESLIKYDVENGWDWTLIPGATAVNISPKHLELKSMRFYNKKTLAGGVSLCGAHQVHTNPLKCEPRNGVFAMHYDKPDYETKEQDSPAASMTFEFKKSYVFFNNLIVCLVSDVEFRSNAKNTYHAHTALFQEKDTGGSIKVEGVDYKLSGSDQTFDSANMGTDVTLEDTSGNIYSITDVQNNGRLHVKISDQQSKTDQGKNSKGRYATAWVQHPDNATPLRYNILVNGGPLMPGDLRKVRILQDRGNAHIVELDNLPSRGSKIFAYSIFEPTITGTATLGGPVNEVTHECTMMLEKGPKYLIIALSNPGFKLVRDPNKEQKVPCENTPDSAYEEMSAQSDVTKEILYCSKSDSQSITVTLQSKYSERKGWKVESVWVNNINKKDNPSDFVTQDRFKLEFKKLENGFTTEVKLVNKI</sequence>
<dbReference type="InterPro" id="IPR015177">
    <property type="entry name" value="Lyase_catalyt"/>
</dbReference>
<feature type="domain" description="Polysaccharide lyase family 8 central" evidence="3">
    <location>
        <begin position="504"/>
        <end position="770"/>
    </location>
</feature>
<protein>
    <submittedName>
        <fullName evidence="5">Uncharacterized protein</fullName>
    </submittedName>
</protein>
<dbReference type="HOGENOM" id="CLU_307240_0_0_1"/>
<dbReference type="InterPro" id="IPR011013">
    <property type="entry name" value="Gal_mutarotase_sf_dom"/>
</dbReference>
<dbReference type="GO" id="GO:0016837">
    <property type="term" value="F:carbon-oxygen lyase activity, acting on polysaccharides"/>
    <property type="evidence" value="ECO:0000318"/>
    <property type="project" value="GO_Central"/>
</dbReference>
<dbReference type="InParanoid" id="A7SZS3"/>
<dbReference type="GO" id="GO:0006027">
    <property type="term" value="P:glycosaminoglycan catabolic process"/>
    <property type="evidence" value="ECO:0007669"/>
    <property type="project" value="InterPro"/>
</dbReference>
<dbReference type="InterPro" id="IPR014718">
    <property type="entry name" value="GH-type_carb-bd"/>
</dbReference>
<dbReference type="AlphaFoldDB" id="A7SZS3"/>